<protein>
    <submittedName>
        <fullName evidence="1">Uncharacterized protein</fullName>
    </submittedName>
</protein>
<dbReference type="EMBL" id="HACM01001316">
    <property type="protein sequence ID" value="CRZ01758.1"/>
    <property type="molecule type" value="Transcribed_RNA"/>
</dbReference>
<proteinExistence type="predicted"/>
<reference evidence="1" key="1">
    <citation type="submission" date="2015-04" db="EMBL/GenBank/DDBJ databases">
        <title>The genome sequence of the plant pathogenic Rhizarian Plasmodiophora brassicae reveals insights in its biotrophic life cycle and the origin of chitin synthesis.</title>
        <authorList>
            <person name="Schwelm A."/>
            <person name="Fogelqvist J."/>
            <person name="Knaust A."/>
            <person name="Julke S."/>
            <person name="Lilja T."/>
            <person name="Dhandapani V."/>
            <person name="Bonilla-Rosso G."/>
            <person name="Karlsson M."/>
            <person name="Shevchenko A."/>
            <person name="Choi S.R."/>
            <person name="Kim H.G."/>
            <person name="Park J.Y."/>
            <person name="Lim Y.P."/>
            <person name="Ludwig-Muller J."/>
            <person name="Dixelius C."/>
        </authorList>
    </citation>
    <scope>NUCLEOTIDE SEQUENCE</scope>
    <source>
        <tissue evidence="1">Potato root galls</tissue>
    </source>
</reference>
<sequence length="311" mass="34697">RSDNGMFDMVVKWEIPLLKIDDNGSIHLFMSTYHDTPVETTLLASLAPNFAYKMRLDLCAIGAGTVEACCRIKTKEVIPSQKAISFAGVRKAKVGDKSKQYVIRSQLLRIDDKKHVTVVDACLSSVCQLTSSRRVYRTIDDGRLTGNAPLSPSNSTIASSNEPAAWRSQSALLQRFLERCHVFWKSGYPHWLFTQEKVVLEVSDMNLEHPAVMKVHLIDAQSNLPVHLVSVAQGTKTTVPILIVYPNGDGGWSTEIRVNSKKEVMNRTSYLQIGFHELMDNSLRAEPTAEFTSAFVVNVGTTFANLRRRPS</sequence>
<dbReference type="AlphaFoldDB" id="A0A0H5QIC4"/>
<organism evidence="1">
    <name type="scientific">Spongospora subterranea</name>
    <dbReference type="NCBI Taxonomy" id="70186"/>
    <lineage>
        <taxon>Eukaryota</taxon>
        <taxon>Sar</taxon>
        <taxon>Rhizaria</taxon>
        <taxon>Endomyxa</taxon>
        <taxon>Phytomyxea</taxon>
        <taxon>Plasmodiophorida</taxon>
        <taxon>Plasmodiophoridae</taxon>
        <taxon>Spongospora</taxon>
    </lineage>
</organism>
<accession>A0A0H5QIC4</accession>
<evidence type="ECO:0000313" key="1">
    <source>
        <dbReference type="EMBL" id="CRZ01758.1"/>
    </source>
</evidence>
<feature type="non-terminal residue" evidence="1">
    <location>
        <position position="1"/>
    </location>
</feature>
<name>A0A0H5QIC4_9EUKA</name>